<dbReference type="GO" id="GO:0005829">
    <property type="term" value="C:cytosol"/>
    <property type="evidence" value="ECO:0007669"/>
    <property type="project" value="TreeGrafter"/>
</dbReference>
<reference evidence="5" key="2">
    <citation type="submission" date="2021-04" db="EMBL/GenBank/DDBJ databases">
        <authorList>
            <person name="Gilroy R."/>
        </authorList>
    </citation>
    <scope>NUCLEOTIDE SEQUENCE</scope>
    <source>
        <strain evidence="5">ChiBcec16-3735</strain>
    </source>
</reference>
<dbReference type="AlphaFoldDB" id="A0A9D2FGL5"/>
<dbReference type="InterPro" id="IPR033132">
    <property type="entry name" value="GH_1_N_CS"/>
</dbReference>
<dbReference type="PRINTS" id="PR00131">
    <property type="entry name" value="GLHYDRLASE1"/>
</dbReference>
<evidence type="ECO:0000256" key="2">
    <source>
        <dbReference type="ARBA" id="ARBA00022801"/>
    </source>
</evidence>
<dbReference type="NCBIfam" id="NF007356">
    <property type="entry name" value="PRK09852.1"/>
    <property type="match status" value="1"/>
</dbReference>
<dbReference type="InterPro" id="IPR001360">
    <property type="entry name" value="Glyco_hydro_1"/>
</dbReference>
<gene>
    <name evidence="5" type="primary">ascB</name>
    <name evidence="5" type="ORF">H9725_06015</name>
</gene>
<dbReference type="EMBL" id="DXBJ01000041">
    <property type="protein sequence ID" value="HIZ58117.1"/>
    <property type="molecule type" value="Genomic_DNA"/>
</dbReference>
<protein>
    <submittedName>
        <fullName evidence="5">6-phospho-beta-glucosidase</fullName>
        <ecNumber evidence="5">3.2.1.86</ecNumber>
    </submittedName>
</protein>
<dbReference type="FunFam" id="3.20.20.80:FF:000004">
    <property type="entry name" value="Beta-glucosidase 6-phospho-beta-glucosidase"/>
    <property type="match status" value="1"/>
</dbReference>
<sequence length="469" mass="53469">MYFPQNFLWGGAISANQCEGAYNEGGKGLSIQDVMPHGITGPLTEGPTSDNLKLVGIDFYHRYQEDIALMAEMGFKVLRLSIAWSRIFPNGDDTEPNEEGLAFYDKVFDECRHHGIEPMVTLSHYETPLHLATAYDGWRSRKLIGFFERYCRTVFDRYRRKVRYWMCFNEINALWRYPFMGAGVLTPPDRLTLADRYQIAHHELLASAMAAKLLHEMIPDAKMGCMVLGALSYPMSPRPEDVLAAQQADRQIMFFCDVLARGYYPDYVRATWQREGIQLQMEPGDEELLRHTVDYISFSYYMSKCAAADPARYQKGEGNLLSGLRNPYLPESEWGWQIDPDGLRYTLNYFYDRYQKPLFIAENGLGAQDQLVSDGHGSWTVHDGYRIDCLAKHLEAVGCAIADGVPVLGYAAWGCIDLISASTAQMKKRYGFIYVDRNDDGSGTLARYRKDSFYWYKKVIATNGESLSS</sequence>
<evidence type="ECO:0000256" key="1">
    <source>
        <dbReference type="ARBA" id="ARBA00010838"/>
    </source>
</evidence>
<dbReference type="PANTHER" id="PTHR10353:SF122">
    <property type="entry name" value="6-PHOSPHO-BETA-GLUCOSIDASE ASCB-RELATED"/>
    <property type="match status" value="1"/>
</dbReference>
<dbReference type="GO" id="GO:0016052">
    <property type="term" value="P:carbohydrate catabolic process"/>
    <property type="evidence" value="ECO:0007669"/>
    <property type="project" value="TreeGrafter"/>
</dbReference>
<dbReference type="PANTHER" id="PTHR10353">
    <property type="entry name" value="GLYCOSYL HYDROLASE"/>
    <property type="match status" value="1"/>
</dbReference>
<accession>A0A9D2FGL5</accession>
<keyword evidence="2 5" id="KW-0378">Hydrolase</keyword>
<dbReference type="Pfam" id="PF00232">
    <property type="entry name" value="Glyco_hydro_1"/>
    <property type="match status" value="1"/>
</dbReference>
<comment type="caution">
    <text evidence="5">The sequence shown here is derived from an EMBL/GenBank/DDBJ whole genome shotgun (WGS) entry which is preliminary data.</text>
</comment>
<dbReference type="Proteomes" id="UP000824065">
    <property type="component" value="Unassembled WGS sequence"/>
</dbReference>
<dbReference type="EC" id="3.2.1.86" evidence="5"/>
<dbReference type="Gene3D" id="3.20.20.80">
    <property type="entry name" value="Glycosidases"/>
    <property type="match status" value="1"/>
</dbReference>
<keyword evidence="3 5" id="KW-0326">Glycosidase</keyword>
<name>A0A9D2FGL5_9FIRM</name>
<dbReference type="PROSITE" id="PS00653">
    <property type="entry name" value="GLYCOSYL_HYDROL_F1_2"/>
    <property type="match status" value="1"/>
</dbReference>
<dbReference type="SUPFAM" id="SSF51445">
    <property type="entry name" value="(Trans)glycosidases"/>
    <property type="match status" value="1"/>
</dbReference>
<comment type="similarity">
    <text evidence="1 4">Belongs to the glycosyl hydrolase 1 family.</text>
</comment>
<evidence type="ECO:0000256" key="4">
    <source>
        <dbReference type="RuleBase" id="RU003690"/>
    </source>
</evidence>
<reference evidence="5" key="1">
    <citation type="journal article" date="2021" name="PeerJ">
        <title>Extensive microbial diversity within the chicken gut microbiome revealed by metagenomics and culture.</title>
        <authorList>
            <person name="Gilroy R."/>
            <person name="Ravi A."/>
            <person name="Getino M."/>
            <person name="Pursley I."/>
            <person name="Horton D.L."/>
            <person name="Alikhan N.F."/>
            <person name="Baker D."/>
            <person name="Gharbi K."/>
            <person name="Hall N."/>
            <person name="Watson M."/>
            <person name="Adriaenssens E.M."/>
            <person name="Foster-Nyarko E."/>
            <person name="Jarju S."/>
            <person name="Secka A."/>
            <person name="Antonio M."/>
            <person name="Oren A."/>
            <person name="Chaudhuri R.R."/>
            <person name="La Ragione R."/>
            <person name="Hildebrand F."/>
            <person name="Pallen M.J."/>
        </authorList>
    </citation>
    <scope>NUCLEOTIDE SEQUENCE</scope>
    <source>
        <strain evidence="5">ChiBcec16-3735</strain>
    </source>
</reference>
<evidence type="ECO:0000256" key="3">
    <source>
        <dbReference type="ARBA" id="ARBA00023295"/>
    </source>
</evidence>
<proteinExistence type="inferred from homology"/>
<dbReference type="GO" id="GO:0008706">
    <property type="term" value="F:6-phospho-beta-glucosidase activity"/>
    <property type="evidence" value="ECO:0007669"/>
    <property type="project" value="UniProtKB-EC"/>
</dbReference>
<evidence type="ECO:0000313" key="6">
    <source>
        <dbReference type="Proteomes" id="UP000824065"/>
    </source>
</evidence>
<evidence type="ECO:0000313" key="5">
    <source>
        <dbReference type="EMBL" id="HIZ58117.1"/>
    </source>
</evidence>
<organism evidence="5 6">
    <name type="scientific">Candidatus Faecalibacterium gallistercoris</name>
    <dbReference type="NCBI Taxonomy" id="2838579"/>
    <lineage>
        <taxon>Bacteria</taxon>
        <taxon>Bacillati</taxon>
        <taxon>Bacillota</taxon>
        <taxon>Clostridia</taxon>
        <taxon>Eubacteriales</taxon>
        <taxon>Oscillospiraceae</taxon>
        <taxon>Faecalibacterium</taxon>
    </lineage>
</organism>
<dbReference type="InterPro" id="IPR017853">
    <property type="entry name" value="GH"/>
</dbReference>